<dbReference type="Gene3D" id="3.10.200.10">
    <property type="entry name" value="Alpha carbonic anhydrase"/>
    <property type="match status" value="1"/>
</dbReference>
<feature type="non-terminal residue" evidence="9">
    <location>
        <position position="1"/>
    </location>
</feature>
<evidence type="ECO:0000256" key="7">
    <source>
        <dbReference type="ARBA" id="ARBA00048348"/>
    </source>
</evidence>
<accession>A0ABD0JHR2</accession>
<dbReference type="InterPro" id="IPR036398">
    <property type="entry name" value="CA_dom_sf"/>
</dbReference>
<dbReference type="AlphaFoldDB" id="A0ABD0JHR2"/>
<evidence type="ECO:0000313" key="9">
    <source>
        <dbReference type="EMBL" id="KAK7474462.1"/>
    </source>
</evidence>
<proteinExistence type="inferred from homology"/>
<dbReference type="CDD" id="cd00326">
    <property type="entry name" value="alpha_CA"/>
    <property type="match status" value="1"/>
</dbReference>
<dbReference type="PANTHER" id="PTHR18952">
    <property type="entry name" value="CARBONIC ANHYDRASE"/>
    <property type="match status" value="1"/>
</dbReference>
<organism evidence="9 10">
    <name type="scientific">Batillaria attramentaria</name>
    <dbReference type="NCBI Taxonomy" id="370345"/>
    <lineage>
        <taxon>Eukaryota</taxon>
        <taxon>Metazoa</taxon>
        <taxon>Spiralia</taxon>
        <taxon>Lophotrochozoa</taxon>
        <taxon>Mollusca</taxon>
        <taxon>Gastropoda</taxon>
        <taxon>Caenogastropoda</taxon>
        <taxon>Sorbeoconcha</taxon>
        <taxon>Cerithioidea</taxon>
        <taxon>Batillariidae</taxon>
        <taxon>Batillaria</taxon>
    </lineage>
</organism>
<dbReference type="EMBL" id="JACVVK020000436">
    <property type="protein sequence ID" value="KAK7474462.1"/>
    <property type="molecule type" value="Genomic_DNA"/>
</dbReference>
<comment type="catalytic activity">
    <reaction evidence="7">
        <text>hydrogencarbonate + H(+) = CO2 + H2O</text>
        <dbReference type="Rhea" id="RHEA:10748"/>
        <dbReference type="ChEBI" id="CHEBI:15377"/>
        <dbReference type="ChEBI" id="CHEBI:15378"/>
        <dbReference type="ChEBI" id="CHEBI:16526"/>
        <dbReference type="ChEBI" id="CHEBI:17544"/>
        <dbReference type="EC" id="4.2.1.1"/>
    </reaction>
</comment>
<dbReference type="SUPFAM" id="SSF51069">
    <property type="entry name" value="Carbonic anhydrase"/>
    <property type="match status" value="1"/>
</dbReference>
<dbReference type="GO" id="GO:0004089">
    <property type="term" value="F:carbonate dehydratase activity"/>
    <property type="evidence" value="ECO:0007669"/>
    <property type="project" value="UniProtKB-EC"/>
</dbReference>
<comment type="similarity">
    <text evidence="1">Belongs to the alpha-carbonic anhydrase family.</text>
</comment>
<keyword evidence="6" id="KW-0456">Lyase</keyword>
<evidence type="ECO:0000256" key="5">
    <source>
        <dbReference type="ARBA" id="ARBA00023180"/>
    </source>
</evidence>
<dbReference type="Pfam" id="PF00194">
    <property type="entry name" value="Carb_anhydrase"/>
    <property type="match status" value="1"/>
</dbReference>
<keyword evidence="4" id="KW-0862">Zinc</keyword>
<keyword evidence="3" id="KW-0479">Metal-binding</keyword>
<evidence type="ECO:0000256" key="4">
    <source>
        <dbReference type="ARBA" id="ARBA00022833"/>
    </source>
</evidence>
<dbReference type="PROSITE" id="PS51144">
    <property type="entry name" value="ALPHA_CA_2"/>
    <property type="match status" value="1"/>
</dbReference>
<reference evidence="9 10" key="1">
    <citation type="journal article" date="2023" name="Sci. Data">
        <title>Genome assembly of the Korean intertidal mud-creeper Batillaria attramentaria.</title>
        <authorList>
            <person name="Patra A.K."/>
            <person name="Ho P.T."/>
            <person name="Jun S."/>
            <person name="Lee S.J."/>
            <person name="Kim Y."/>
            <person name="Won Y.J."/>
        </authorList>
    </citation>
    <scope>NUCLEOTIDE SEQUENCE [LARGE SCALE GENOMIC DNA]</scope>
    <source>
        <strain evidence="9">Wonlab-2016</strain>
    </source>
</reference>
<dbReference type="GO" id="GO:0046872">
    <property type="term" value="F:metal ion binding"/>
    <property type="evidence" value="ECO:0007669"/>
    <property type="project" value="UniProtKB-KW"/>
</dbReference>
<feature type="domain" description="Alpha-carbonic anhydrase" evidence="8">
    <location>
        <begin position="2"/>
        <end position="262"/>
    </location>
</feature>
<gene>
    <name evidence="9" type="ORF">BaRGS_00034284</name>
</gene>
<evidence type="ECO:0000259" key="8">
    <source>
        <dbReference type="PROSITE" id="PS51144"/>
    </source>
</evidence>
<dbReference type="InterPro" id="IPR023561">
    <property type="entry name" value="Carbonic_anhydrase_a-class"/>
</dbReference>
<dbReference type="InterPro" id="IPR001148">
    <property type="entry name" value="CA_dom"/>
</dbReference>
<comment type="caution">
    <text evidence="9">The sequence shown here is derived from an EMBL/GenBank/DDBJ whole genome shotgun (WGS) entry which is preliminary data.</text>
</comment>
<dbReference type="EC" id="4.2.1.1" evidence="2"/>
<evidence type="ECO:0000313" key="10">
    <source>
        <dbReference type="Proteomes" id="UP001519460"/>
    </source>
</evidence>
<dbReference type="FunFam" id="3.10.200.10:FF:000003">
    <property type="entry name" value="Carbonic anhydrase 12"/>
    <property type="match status" value="1"/>
</dbReference>
<dbReference type="PANTHER" id="PTHR18952:SF265">
    <property type="entry name" value="CARBONIC ANHYDRASE"/>
    <property type="match status" value="1"/>
</dbReference>
<name>A0ABD0JHR2_9CAEN</name>
<keyword evidence="10" id="KW-1185">Reference proteome</keyword>
<keyword evidence="5" id="KW-0325">Glycoprotein</keyword>
<evidence type="ECO:0000256" key="2">
    <source>
        <dbReference type="ARBA" id="ARBA00012925"/>
    </source>
</evidence>
<evidence type="ECO:0000256" key="3">
    <source>
        <dbReference type="ARBA" id="ARBA00022723"/>
    </source>
</evidence>
<dbReference type="Proteomes" id="UP001519460">
    <property type="component" value="Unassembled WGS sequence"/>
</dbReference>
<evidence type="ECO:0000256" key="1">
    <source>
        <dbReference type="ARBA" id="ARBA00010718"/>
    </source>
</evidence>
<evidence type="ECO:0000256" key="6">
    <source>
        <dbReference type="ARBA" id="ARBA00023239"/>
    </source>
</evidence>
<sequence>GISWEYTGALGPSEWHTVYPDCGGRMQSPINIMENQVLYDPSMEVFDIRQYGTCTDCKMTLMNVGGHTAEVKYSGTPIGISGGSLPDDYVLDQFHFHWGSNNDKGSEHTIDFKAAPLELHIVHYMKSSFNSSEAARHPYGLAVLGFFFKLGKHNENFDYLLAHFPNITHKDEETELEPFPLKSLLPANASTYYRYFGSLTTPPCYETVIWTLFREKIEISEEQLAVFRTLKTQRANETQEVPIVNDFRPLQELHERRVYSNDIKTVDNLVAVVIEQAVKNACQDLQTGASSGCSRGLLDFAALLVALGVCVLTLA</sequence>
<protein>
    <recommendedName>
        <fullName evidence="2">carbonic anhydrase</fullName>
        <ecNumber evidence="2">4.2.1.1</ecNumber>
    </recommendedName>
</protein>
<dbReference type="SMART" id="SM01057">
    <property type="entry name" value="Carb_anhydrase"/>
    <property type="match status" value="1"/>
</dbReference>